<organism evidence="3 4">
    <name type="scientific">Pseudomonas endophytica</name>
    <dbReference type="NCBI Taxonomy" id="1563157"/>
    <lineage>
        <taxon>Bacteria</taxon>
        <taxon>Pseudomonadati</taxon>
        <taxon>Pseudomonadota</taxon>
        <taxon>Gammaproteobacteria</taxon>
        <taxon>Pseudomonadales</taxon>
        <taxon>Pseudomonadaceae</taxon>
        <taxon>Pseudomonas</taxon>
    </lineage>
</organism>
<evidence type="ECO:0000259" key="2">
    <source>
        <dbReference type="Pfam" id="PF07811"/>
    </source>
</evidence>
<keyword evidence="1" id="KW-1133">Transmembrane helix</keyword>
<sequence>MKVKLPQQQKGAVAIEFALVFVVFFAVLYGVISYSLPLLLVQSFNHSTAEAVRRSVAVDPTSLTDVAYKKAVEDVATGVLNDKLSWVPSGIEGSIQKVAAYDPATKLLTVTVTLPADELSNIMPVLKLPGITVPSLPEKLTAQSSLQF</sequence>
<feature type="transmembrane region" description="Helical" evidence="1">
    <location>
        <begin position="12"/>
        <end position="32"/>
    </location>
</feature>
<reference evidence="3 4" key="1">
    <citation type="submission" date="2015-10" db="EMBL/GenBank/DDBJ databases">
        <title>Pseudomonas helleri sp. nov. and Pseudomonas weihenstephanensis sp. nov., isolated from raw cows milk.</title>
        <authorList>
            <person name="Von Neubeck M."/>
            <person name="Huptas C."/>
            <person name="Wenning M."/>
            <person name="Scherer S."/>
        </authorList>
    </citation>
    <scope>NUCLEOTIDE SEQUENCE [LARGE SCALE GENOMIC DNA]</scope>
    <source>
        <strain evidence="3 4">BSTT44</strain>
    </source>
</reference>
<evidence type="ECO:0000313" key="3">
    <source>
        <dbReference type="EMBL" id="KQB52622.1"/>
    </source>
</evidence>
<dbReference type="Pfam" id="PF07811">
    <property type="entry name" value="TadE"/>
    <property type="match status" value="1"/>
</dbReference>
<accession>A0A0Q0WYU1</accession>
<dbReference type="STRING" id="1563157.AQS70_13695"/>
<dbReference type="InterPro" id="IPR012495">
    <property type="entry name" value="TadE-like_dom"/>
</dbReference>
<dbReference type="Proteomes" id="UP000050342">
    <property type="component" value="Unassembled WGS sequence"/>
</dbReference>
<evidence type="ECO:0000313" key="4">
    <source>
        <dbReference type="Proteomes" id="UP000050342"/>
    </source>
</evidence>
<protein>
    <submittedName>
        <fullName evidence="3">Pilus assembly protein TadE</fullName>
    </submittedName>
</protein>
<dbReference type="EMBL" id="LLWH01000190">
    <property type="protein sequence ID" value="KQB52622.1"/>
    <property type="molecule type" value="Genomic_DNA"/>
</dbReference>
<keyword evidence="1" id="KW-0812">Transmembrane</keyword>
<gene>
    <name evidence="3" type="ORF">AQS70_13695</name>
</gene>
<dbReference type="AlphaFoldDB" id="A0A0Q0WYU1"/>
<evidence type="ECO:0000256" key="1">
    <source>
        <dbReference type="SAM" id="Phobius"/>
    </source>
</evidence>
<comment type="caution">
    <text evidence="3">The sequence shown here is derived from an EMBL/GenBank/DDBJ whole genome shotgun (WGS) entry which is preliminary data.</text>
</comment>
<keyword evidence="1" id="KW-0472">Membrane</keyword>
<feature type="domain" description="TadE-like" evidence="2">
    <location>
        <begin position="11"/>
        <end position="53"/>
    </location>
</feature>
<proteinExistence type="predicted"/>
<dbReference type="OrthoDB" id="5574209at2"/>
<dbReference type="RefSeq" id="WP_055103916.1">
    <property type="nucleotide sequence ID" value="NZ_LLWH01000190.1"/>
</dbReference>
<name>A0A0Q0WYU1_9PSED</name>
<keyword evidence="4" id="KW-1185">Reference proteome</keyword>